<comment type="caution">
    <text evidence="1">The sequence shown here is derived from an EMBL/GenBank/DDBJ whole genome shotgun (WGS) entry which is preliminary data.</text>
</comment>
<proteinExistence type="predicted"/>
<name>A0ABP3J9G9_9ACTN</name>
<dbReference type="Proteomes" id="UP001499895">
    <property type="component" value="Unassembled WGS sequence"/>
</dbReference>
<keyword evidence="2" id="KW-1185">Reference proteome</keyword>
<reference evidence="2" key="1">
    <citation type="journal article" date="2019" name="Int. J. Syst. Evol. Microbiol.">
        <title>The Global Catalogue of Microorganisms (GCM) 10K type strain sequencing project: providing services to taxonomists for standard genome sequencing and annotation.</title>
        <authorList>
            <consortium name="The Broad Institute Genomics Platform"/>
            <consortium name="The Broad Institute Genome Sequencing Center for Infectious Disease"/>
            <person name="Wu L."/>
            <person name="Ma J."/>
        </authorList>
    </citation>
    <scope>NUCLEOTIDE SEQUENCE [LARGE SCALE GENOMIC DNA]</scope>
    <source>
        <strain evidence="2">JCM 10649</strain>
    </source>
</reference>
<gene>
    <name evidence="1" type="ORF">GCM10009544_02590</name>
</gene>
<evidence type="ECO:0000313" key="2">
    <source>
        <dbReference type="Proteomes" id="UP001499895"/>
    </source>
</evidence>
<sequence>MEHAFARMKDWKNLRDCRLKGAGVFWATSGVAHMRNLALSGG</sequence>
<evidence type="ECO:0008006" key="3">
    <source>
        <dbReference type="Google" id="ProtNLM"/>
    </source>
</evidence>
<accession>A0ABP3J9G9</accession>
<protein>
    <recommendedName>
        <fullName evidence="3">Transposase</fullName>
    </recommendedName>
</protein>
<dbReference type="EMBL" id="BAAAHB010000001">
    <property type="protein sequence ID" value="GAA0443272.1"/>
    <property type="molecule type" value="Genomic_DNA"/>
</dbReference>
<organism evidence="1 2">
    <name type="scientific">Streptomyces stramineus</name>
    <dbReference type="NCBI Taxonomy" id="173861"/>
    <lineage>
        <taxon>Bacteria</taxon>
        <taxon>Bacillati</taxon>
        <taxon>Actinomycetota</taxon>
        <taxon>Actinomycetes</taxon>
        <taxon>Kitasatosporales</taxon>
        <taxon>Streptomycetaceae</taxon>
        <taxon>Streptomyces</taxon>
    </lineage>
</organism>
<evidence type="ECO:0000313" key="1">
    <source>
        <dbReference type="EMBL" id="GAA0443272.1"/>
    </source>
</evidence>